<keyword evidence="7 11" id="KW-0418">Kinase</keyword>
<evidence type="ECO:0000256" key="5">
    <source>
        <dbReference type="ARBA" id="ARBA00022727"/>
    </source>
</evidence>
<dbReference type="SUPFAM" id="SSF52540">
    <property type="entry name" value="P-loop containing nucleoside triphosphate hydrolases"/>
    <property type="match status" value="1"/>
</dbReference>
<accession>A0A2Z2NX06</accession>
<dbReference type="InterPro" id="IPR027417">
    <property type="entry name" value="P-loop_NTPase"/>
</dbReference>
<evidence type="ECO:0000256" key="2">
    <source>
        <dbReference type="ARBA" id="ARBA00012980"/>
    </source>
</evidence>
<feature type="domain" description="Thymidylate kinase-like" evidence="12">
    <location>
        <begin position="7"/>
        <end position="170"/>
    </location>
</feature>
<evidence type="ECO:0000256" key="7">
    <source>
        <dbReference type="ARBA" id="ARBA00022777"/>
    </source>
</evidence>
<dbReference type="GO" id="GO:0005524">
    <property type="term" value="F:ATP binding"/>
    <property type="evidence" value="ECO:0007669"/>
    <property type="project" value="UniProtKB-UniRule"/>
</dbReference>
<evidence type="ECO:0000313" key="14">
    <source>
        <dbReference type="Proteomes" id="UP000250079"/>
    </source>
</evidence>
<keyword evidence="4 11" id="KW-0808">Transferase</keyword>
<sequence>MGKLIVIEGMDGAGKSTVSGLLSKLLNNREYSTINMSSVFEGFLTSAKYVNDNCGVDAHYLYFLSSVKHCSDTIEKKLAHGNVVCDRYIYSTIAYHPTSELSVSVDISTLELVQPDFTFYLSVSDESIRQERLNNRAQRSVSDRLIKTKGSYMDTVEKAYEELGLVTIDCTTKTAQKIAEELFVVVEAKLEKVI</sequence>
<comment type="catalytic activity">
    <reaction evidence="10 11">
        <text>dTMP + ATP = dTDP + ADP</text>
        <dbReference type="Rhea" id="RHEA:13517"/>
        <dbReference type="ChEBI" id="CHEBI:30616"/>
        <dbReference type="ChEBI" id="CHEBI:58369"/>
        <dbReference type="ChEBI" id="CHEBI:63528"/>
        <dbReference type="ChEBI" id="CHEBI:456216"/>
        <dbReference type="EC" id="2.7.4.9"/>
    </reaction>
</comment>
<comment type="function">
    <text evidence="11">Phosphorylation of dTMP to form dTDP in both de novo and salvage pathways of dTTP synthesis.</text>
</comment>
<comment type="similarity">
    <text evidence="1 11">Belongs to the thymidylate kinase family.</text>
</comment>
<evidence type="ECO:0000256" key="10">
    <source>
        <dbReference type="ARBA" id="ARBA00048743"/>
    </source>
</evidence>
<dbReference type="NCBIfam" id="TIGR00041">
    <property type="entry name" value="DTMP_kinase"/>
    <property type="match status" value="1"/>
</dbReference>
<dbReference type="OrthoDB" id="9774907at2"/>
<dbReference type="AlphaFoldDB" id="A0A2Z2NX06"/>
<feature type="binding site" evidence="11">
    <location>
        <begin position="9"/>
        <end position="16"/>
    </location>
    <ligand>
        <name>ATP</name>
        <dbReference type="ChEBI" id="CHEBI:30616"/>
    </ligand>
</feature>
<evidence type="ECO:0000256" key="6">
    <source>
        <dbReference type="ARBA" id="ARBA00022741"/>
    </source>
</evidence>
<dbReference type="PANTHER" id="PTHR10344">
    <property type="entry name" value="THYMIDYLATE KINASE"/>
    <property type="match status" value="1"/>
</dbReference>
<dbReference type="GO" id="GO:0006235">
    <property type="term" value="P:dTTP biosynthetic process"/>
    <property type="evidence" value="ECO:0007669"/>
    <property type="project" value="UniProtKB-UniRule"/>
</dbReference>
<dbReference type="RefSeq" id="WP_088920636.1">
    <property type="nucleotide sequence ID" value="NZ_CP018632.1"/>
</dbReference>
<dbReference type="EMBL" id="CP018632">
    <property type="protein sequence ID" value="ASJ75773.1"/>
    <property type="molecule type" value="Genomic_DNA"/>
</dbReference>
<dbReference type="GO" id="GO:0005737">
    <property type="term" value="C:cytoplasm"/>
    <property type="evidence" value="ECO:0007669"/>
    <property type="project" value="TreeGrafter"/>
</dbReference>
<dbReference type="InterPro" id="IPR018094">
    <property type="entry name" value="Thymidylate_kinase"/>
</dbReference>
<keyword evidence="8 11" id="KW-0067">ATP-binding</keyword>
<keyword evidence="6 11" id="KW-0547">Nucleotide-binding</keyword>
<keyword evidence="14" id="KW-1185">Reference proteome</keyword>
<evidence type="ECO:0000256" key="8">
    <source>
        <dbReference type="ARBA" id="ARBA00022840"/>
    </source>
</evidence>
<dbReference type="InterPro" id="IPR039430">
    <property type="entry name" value="Thymidylate_kin-like_dom"/>
</dbReference>
<evidence type="ECO:0000256" key="1">
    <source>
        <dbReference type="ARBA" id="ARBA00009776"/>
    </source>
</evidence>
<dbReference type="GO" id="GO:0006233">
    <property type="term" value="P:dTDP biosynthetic process"/>
    <property type="evidence" value="ECO:0007669"/>
    <property type="project" value="InterPro"/>
</dbReference>
<name>A0A2Z2NX06_9GAMM</name>
<reference evidence="13 14" key="1">
    <citation type="submission" date="2016-12" db="EMBL/GenBank/DDBJ databases">
        <authorList>
            <person name="Song W.-J."/>
            <person name="Kurnit D.M."/>
        </authorList>
    </citation>
    <scope>NUCLEOTIDE SEQUENCE [LARGE SCALE GENOMIC DNA]</scope>
    <source>
        <strain evidence="13 14">IMCC3135</strain>
    </source>
</reference>
<proteinExistence type="inferred from homology"/>
<evidence type="ECO:0000256" key="4">
    <source>
        <dbReference type="ARBA" id="ARBA00022679"/>
    </source>
</evidence>
<dbReference type="HAMAP" id="MF_00165">
    <property type="entry name" value="Thymidylate_kinase"/>
    <property type="match status" value="1"/>
</dbReference>
<organism evidence="13 14">
    <name type="scientific">Granulosicoccus antarcticus IMCC3135</name>
    <dbReference type="NCBI Taxonomy" id="1192854"/>
    <lineage>
        <taxon>Bacteria</taxon>
        <taxon>Pseudomonadati</taxon>
        <taxon>Pseudomonadota</taxon>
        <taxon>Gammaproteobacteria</taxon>
        <taxon>Chromatiales</taxon>
        <taxon>Granulosicoccaceae</taxon>
        <taxon>Granulosicoccus</taxon>
    </lineage>
</organism>
<dbReference type="GO" id="GO:0006227">
    <property type="term" value="P:dUDP biosynthetic process"/>
    <property type="evidence" value="ECO:0007669"/>
    <property type="project" value="TreeGrafter"/>
</dbReference>
<evidence type="ECO:0000256" key="3">
    <source>
        <dbReference type="ARBA" id="ARBA00017144"/>
    </source>
</evidence>
<evidence type="ECO:0000259" key="12">
    <source>
        <dbReference type="Pfam" id="PF02223"/>
    </source>
</evidence>
<keyword evidence="5 11" id="KW-0545">Nucleotide biosynthesis</keyword>
<dbReference type="Pfam" id="PF02223">
    <property type="entry name" value="Thymidylate_kin"/>
    <property type="match status" value="1"/>
</dbReference>
<dbReference type="Proteomes" id="UP000250079">
    <property type="component" value="Chromosome"/>
</dbReference>
<evidence type="ECO:0000313" key="13">
    <source>
        <dbReference type="EMBL" id="ASJ75773.1"/>
    </source>
</evidence>
<evidence type="ECO:0000256" key="11">
    <source>
        <dbReference type="HAMAP-Rule" id="MF_00165"/>
    </source>
</evidence>
<gene>
    <name evidence="13" type="primary">tmk_2</name>
    <name evidence="11" type="synonym">tmk</name>
    <name evidence="13" type="ORF">IMCC3135_28605</name>
</gene>
<dbReference type="PANTHER" id="PTHR10344:SF4">
    <property type="entry name" value="UMP-CMP KINASE 2, MITOCHONDRIAL"/>
    <property type="match status" value="1"/>
</dbReference>
<dbReference type="KEGG" id="gai:IMCC3135_28605"/>
<evidence type="ECO:0000256" key="9">
    <source>
        <dbReference type="ARBA" id="ARBA00029962"/>
    </source>
</evidence>
<dbReference type="GO" id="GO:0004798">
    <property type="term" value="F:dTMP kinase activity"/>
    <property type="evidence" value="ECO:0007669"/>
    <property type="project" value="UniProtKB-UniRule"/>
</dbReference>
<protein>
    <recommendedName>
        <fullName evidence="3 11">Thymidylate kinase</fullName>
        <ecNumber evidence="2 11">2.7.4.9</ecNumber>
    </recommendedName>
    <alternativeName>
        <fullName evidence="9 11">dTMP kinase</fullName>
    </alternativeName>
</protein>
<dbReference type="Gene3D" id="3.40.50.300">
    <property type="entry name" value="P-loop containing nucleotide triphosphate hydrolases"/>
    <property type="match status" value="1"/>
</dbReference>
<dbReference type="EC" id="2.7.4.9" evidence="2 11"/>
<dbReference type="GO" id="GO:0004550">
    <property type="term" value="F:nucleoside diphosphate kinase activity"/>
    <property type="evidence" value="ECO:0007669"/>
    <property type="project" value="TreeGrafter"/>
</dbReference>